<evidence type="ECO:0000313" key="6">
    <source>
        <dbReference type="EMBL" id="GLJ59803.1"/>
    </source>
</evidence>
<comment type="caution">
    <text evidence="6">The sequence shown here is derived from an EMBL/GenBank/DDBJ whole genome shotgun (WGS) entry which is preliminary data.</text>
</comment>
<keyword evidence="3" id="KW-0808">Transferase</keyword>
<dbReference type="SUPFAM" id="SSF56112">
    <property type="entry name" value="Protein kinase-like (PK-like)"/>
    <property type="match status" value="1"/>
</dbReference>
<feature type="non-terminal residue" evidence="6">
    <location>
        <position position="1"/>
    </location>
</feature>
<proteinExistence type="predicted"/>
<dbReference type="PANTHER" id="PTHR45631">
    <property type="entry name" value="OS07G0107800 PROTEIN-RELATED"/>
    <property type="match status" value="1"/>
</dbReference>
<dbReference type="Pfam" id="PF07714">
    <property type="entry name" value="PK_Tyr_Ser-Thr"/>
    <property type="match status" value="1"/>
</dbReference>
<comment type="subcellular location">
    <subcellularLocation>
        <location evidence="1">Membrane</location>
        <topology evidence="1">Single-pass membrane protein</topology>
    </subcellularLocation>
</comment>
<reference evidence="6" key="1">
    <citation type="submission" date="2022-12" db="EMBL/GenBank/DDBJ databases">
        <title>Chromosome-Level Genome Assembly of Japanese Cedar (Cryptomeriajaponica D. Don).</title>
        <authorList>
            <person name="Fujino T."/>
            <person name="Yamaguchi K."/>
            <person name="Yokoyama T."/>
            <person name="Hamanaka T."/>
            <person name="Harazono Y."/>
            <person name="Kamada H."/>
            <person name="Kobayashi W."/>
            <person name="Ujino-Ihara T."/>
            <person name="Uchiyama K."/>
            <person name="Matsumoto A."/>
            <person name="Izuno A."/>
            <person name="Tsumura Y."/>
            <person name="Toyoda A."/>
            <person name="Shigenobu S."/>
            <person name="Moriguchi Y."/>
            <person name="Ueno S."/>
            <person name="Kasahara M."/>
        </authorList>
    </citation>
    <scope>NUCLEOTIDE SEQUENCE</scope>
</reference>
<sequence length="268" mass="30196">VEILYKLHHKNLIKFMGYCEEEQNLVLVYEYMSNGDLRHFLDGQTSSRNYLGWERRLNIALDAAQGLEYLHVGCKPSIIHRDVKSSNILLNDQMEAKIADFGLSRMGPLDGATHVSTLVKGTIGYLDPEYYSTNRLTEKSDVYSFGVVLMEIISGKHPHFVDDSTSNSEHIQITNWVRASLLKDDIENIADPNLLGNYDKDAMLKVANLAMVCTSPHSKNRPTMNEVVLELKEASQFETHEIASSHSHPSLQTSHNVDSDVSLYSVGR</sequence>
<keyword evidence="7" id="KW-1185">Reference proteome</keyword>
<keyword evidence="4" id="KW-0675">Receptor</keyword>
<dbReference type="PANTHER" id="PTHR45631:SF68">
    <property type="entry name" value="REPEAT FAMILY PROTEIN, PUTATIVE, EXPRESSED-RELATED"/>
    <property type="match status" value="1"/>
</dbReference>
<dbReference type="Gene3D" id="3.30.200.20">
    <property type="entry name" value="Phosphorylase Kinase, domain 1"/>
    <property type="match status" value="1"/>
</dbReference>
<dbReference type="GO" id="GO:0016020">
    <property type="term" value="C:membrane"/>
    <property type="evidence" value="ECO:0007669"/>
    <property type="project" value="UniProtKB-SubCell"/>
</dbReference>
<accession>A0AAD3NVE0</accession>
<evidence type="ECO:0000256" key="4">
    <source>
        <dbReference type="ARBA" id="ARBA00023170"/>
    </source>
</evidence>
<evidence type="ECO:0000259" key="5">
    <source>
        <dbReference type="PROSITE" id="PS50011"/>
    </source>
</evidence>
<evidence type="ECO:0000256" key="3">
    <source>
        <dbReference type="ARBA" id="ARBA00022777"/>
    </source>
</evidence>
<keyword evidence="2" id="KW-0723">Serine/threonine-protein kinase</keyword>
<dbReference type="FunFam" id="1.10.510.10:FF:000146">
    <property type="entry name" value="LRR receptor-like serine/threonine-protein kinase IOS1"/>
    <property type="match status" value="1"/>
</dbReference>
<dbReference type="PROSITE" id="PS50011">
    <property type="entry name" value="PROTEIN_KINASE_DOM"/>
    <property type="match status" value="1"/>
</dbReference>
<evidence type="ECO:0000256" key="2">
    <source>
        <dbReference type="ARBA" id="ARBA00022527"/>
    </source>
</evidence>
<dbReference type="AlphaFoldDB" id="A0AAD3NVE0"/>
<feature type="domain" description="Protein kinase" evidence="5">
    <location>
        <begin position="1"/>
        <end position="251"/>
    </location>
</feature>
<dbReference type="InterPro" id="IPR011009">
    <property type="entry name" value="Kinase-like_dom_sf"/>
</dbReference>
<dbReference type="InterPro" id="IPR008271">
    <property type="entry name" value="Ser/Thr_kinase_AS"/>
</dbReference>
<dbReference type="GO" id="GO:0005524">
    <property type="term" value="F:ATP binding"/>
    <property type="evidence" value="ECO:0007669"/>
    <property type="project" value="InterPro"/>
</dbReference>
<gene>
    <name evidence="6" type="ORF">SUGI_1523760</name>
</gene>
<protein>
    <recommendedName>
        <fullName evidence="5">Protein kinase domain-containing protein</fullName>
    </recommendedName>
</protein>
<dbReference type="EMBL" id="BSEH01001556">
    <property type="protein sequence ID" value="GLJ59803.1"/>
    <property type="molecule type" value="Genomic_DNA"/>
</dbReference>
<dbReference type="SMART" id="SM00220">
    <property type="entry name" value="S_TKc"/>
    <property type="match status" value="1"/>
</dbReference>
<evidence type="ECO:0000256" key="1">
    <source>
        <dbReference type="ARBA" id="ARBA00004167"/>
    </source>
</evidence>
<dbReference type="Gene3D" id="1.10.510.10">
    <property type="entry name" value="Transferase(Phosphotransferase) domain 1"/>
    <property type="match status" value="1"/>
</dbReference>
<organism evidence="6 7">
    <name type="scientific">Cryptomeria japonica</name>
    <name type="common">Japanese cedar</name>
    <name type="synonym">Cupressus japonica</name>
    <dbReference type="NCBI Taxonomy" id="3369"/>
    <lineage>
        <taxon>Eukaryota</taxon>
        <taxon>Viridiplantae</taxon>
        <taxon>Streptophyta</taxon>
        <taxon>Embryophyta</taxon>
        <taxon>Tracheophyta</taxon>
        <taxon>Spermatophyta</taxon>
        <taxon>Pinopsida</taxon>
        <taxon>Pinidae</taxon>
        <taxon>Conifers II</taxon>
        <taxon>Cupressales</taxon>
        <taxon>Cupressaceae</taxon>
        <taxon>Cryptomeria</taxon>
    </lineage>
</organism>
<dbReference type="Proteomes" id="UP001234787">
    <property type="component" value="Unassembled WGS sequence"/>
</dbReference>
<dbReference type="InterPro" id="IPR000719">
    <property type="entry name" value="Prot_kinase_dom"/>
</dbReference>
<name>A0AAD3NVE0_CRYJA</name>
<dbReference type="PIRSF" id="PIRSF000654">
    <property type="entry name" value="Integrin-linked_kinase"/>
    <property type="match status" value="1"/>
</dbReference>
<dbReference type="InterPro" id="IPR001245">
    <property type="entry name" value="Ser-Thr/Tyr_kinase_cat_dom"/>
</dbReference>
<evidence type="ECO:0000313" key="7">
    <source>
        <dbReference type="Proteomes" id="UP001234787"/>
    </source>
</evidence>
<keyword evidence="3" id="KW-0418">Kinase</keyword>
<dbReference type="GO" id="GO:0004674">
    <property type="term" value="F:protein serine/threonine kinase activity"/>
    <property type="evidence" value="ECO:0007669"/>
    <property type="project" value="UniProtKB-KW"/>
</dbReference>
<dbReference type="PROSITE" id="PS00108">
    <property type="entry name" value="PROTEIN_KINASE_ST"/>
    <property type="match status" value="1"/>
</dbReference>